<accession>A0ABT3G9U6</accession>
<evidence type="ECO:0000313" key="1">
    <source>
        <dbReference type="EMBL" id="MCW1916617.1"/>
    </source>
</evidence>
<evidence type="ECO:0008006" key="3">
    <source>
        <dbReference type="Google" id="ProtNLM"/>
    </source>
</evidence>
<protein>
    <recommendedName>
        <fullName evidence="3">Phage protein</fullName>
    </recommendedName>
</protein>
<dbReference type="EMBL" id="JAPDDR010000016">
    <property type="protein sequence ID" value="MCW1916617.1"/>
    <property type="molecule type" value="Genomic_DNA"/>
</dbReference>
<dbReference type="RefSeq" id="WP_264516197.1">
    <property type="nucleotide sequence ID" value="NZ_JAPDDR010000016.1"/>
</dbReference>
<sequence length="83" mass="9105">MQLKLSIKQIKALQAKHGIANLLQPTPEDATKVANAGFLVDFYFEGSRKFENAPSIEEIEDMDVAELISAYQGYFKQAVGGNG</sequence>
<organism evidence="1 2">
    <name type="scientific">Luteolibacter rhizosphaerae</name>
    <dbReference type="NCBI Taxonomy" id="2989719"/>
    <lineage>
        <taxon>Bacteria</taxon>
        <taxon>Pseudomonadati</taxon>
        <taxon>Verrucomicrobiota</taxon>
        <taxon>Verrucomicrobiia</taxon>
        <taxon>Verrucomicrobiales</taxon>
        <taxon>Verrucomicrobiaceae</taxon>
        <taxon>Luteolibacter</taxon>
    </lineage>
</organism>
<proteinExistence type="predicted"/>
<dbReference type="Proteomes" id="UP001165653">
    <property type="component" value="Unassembled WGS sequence"/>
</dbReference>
<keyword evidence="2" id="KW-1185">Reference proteome</keyword>
<gene>
    <name evidence="1" type="ORF">OJ996_23725</name>
</gene>
<reference evidence="1" key="1">
    <citation type="submission" date="2022-10" db="EMBL/GenBank/DDBJ databases">
        <title>Luteolibacter sp. GHJ8, whole genome shotgun sequencing project.</title>
        <authorList>
            <person name="Zhao G."/>
            <person name="Shen L."/>
        </authorList>
    </citation>
    <scope>NUCLEOTIDE SEQUENCE</scope>
    <source>
        <strain evidence="1">GHJ8</strain>
    </source>
</reference>
<evidence type="ECO:0000313" key="2">
    <source>
        <dbReference type="Proteomes" id="UP001165653"/>
    </source>
</evidence>
<comment type="caution">
    <text evidence="1">The sequence shown here is derived from an EMBL/GenBank/DDBJ whole genome shotgun (WGS) entry which is preliminary data.</text>
</comment>
<name>A0ABT3G9U6_9BACT</name>